<protein>
    <recommendedName>
        <fullName evidence="1">F-box domain-containing protein</fullName>
    </recommendedName>
</protein>
<dbReference type="SUPFAM" id="SSF81383">
    <property type="entry name" value="F-box domain"/>
    <property type="match status" value="1"/>
</dbReference>
<evidence type="ECO:0000259" key="1">
    <source>
        <dbReference type="Pfam" id="PF12937"/>
    </source>
</evidence>
<sequence length="450" mass="50240">MSTPLPQEIPLPQLNQQTLTVRNVTDRMPVEILAYIFQFYIDLSVNATRGVGVPPEDVLPLGAVCQRWRKIAWESPHLWNNPLFKIKPRSTTAAQMVQLAIEWLGRSGNRPLSINIFGPLEPGPLEPELQQDLQIFAPLADAICEVLHRCQKLILSGLSTSMLARISAERPFDSPCLLRELGIYCILEDLSDPLAVINFGNAAPLSLTLELFKLDRFSIDWSNLTEFVSSYLSLNDTFKVLTLAPRLVKLRLFIYSNDVVQEIPNGTLAGTTSLRCANLQNLYIDAYSEDPDSSAANTPIVSAFLRNLILPNLTIFGVQHAPPFPAEDFLDLVDRSRCTITELSLNYGCISVDDLVLLAESLTSVTSFFFHLKPTDSDSAWGQMAHLEDLLEAFCLDDQFHDLSSEDDVLFPNLKHIFVASGAMPLPLELLPRLKLRHCYMAAQVGKYSP</sequence>
<feature type="domain" description="F-box" evidence="1">
    <location>
        <begin position="26"/>
        <end position="84"/>
    </location>
</feature>
<dbReference type="InterPro" id="IPR001810">
    <property type="entry name" value="F-box_dom"/>
</dbReference>
<dbReference type="AlphaFoldDB" id="A0A8H7Y9Z7"/>
<comment type="caution">
    <text evidence="2">The sequence shown here is derived from an EMBL/GenBank/DDBJ whole genome shotgun (WGS) entry which is preliminary data.</text>
</comment>
<name>A0A8H7Y9Z7_PSICU</name>
<dbReference type="InterPro" id="IPR036047">
    <property type="entry name" value="F-box-like_dom_sf"/>
</dbReference>
<accession>A0A8H7Y9Z7</accession>
<reference evidence="2" key="1">
    <citation type="submission" date="2021-02" db="EMBL/GenBank/DDBJ databases">
        <title>Psilocybe cubensis genome.</title>
        <authorList>
            <person name="Mckernan K.J."/>
            <person name="Crawford S."/>
            <person name="Trippe A."/>
            <person name="Kane L.T."/>
            <person name="Mclaughlin S."/>
        </authorList>
    </citation>
    <scope>NUCLEOTIDE SEQUENCE [LARGE SCALE GENOMIC DNA]</scope>
    <source>
        <strain evidence="2">MGC-MH-2018</strain>
    </source>
</reference>
<evidence type="ECO:0000313" key="2">
    <source>
        <dbReference type="EMBL" id="KAG5173579.1"/>
    </source>
</evidence>
<organism evidence="2">
    <name type="scientific">Psilocybe cubensis</name>
    <name type="common">Psychedelic mushroom</name>
    <name type="synonym">Stropharia cubensis</name>
    <dbReference type="NCBI Taxonomy" id="181762"/>
    <lineage>
        <taxon>Eukaryota</taxon>
        <taxon>Fungi</taxon>
        <taxon>Dikarya</taxon>
        <taxon>Basidiomycota</taxon>
        <taxon>Agaricomycotina</taxon>
        <taxon>Agaricomycetes</taxon>
        <taxon>Agaricomycetidae</taxon>
        <taxon>Agaricales</taxon>
        <taxon>Agaricineae</taxon>
        <taxon>Strophariaceae</taxon>
        <taxon>Psilocybe</taxon>
    </lineage>
</organism>
<dbReference type="Gene3D" id="1.20.1280.50">
    <property type="match status" value="1"/>
</dbReference>
<gene>
    <name evidence="2" type="ORF">JR316_000236</name>
</gene>
<dbReference type="Pfam" id="PF12937">
    <property type="entry name" value="F-box-like"/>
    <property type="match status" value="1"/>
</dbReference>
<proteinExistence type="predicted"/>
<dbReference type="OrthoDB" id="2269034at2759"/>
<dbReference type="EMBL" id="JAFIQS010000001">
    <property type="protein sequence ID" value="KAG5173579.1"/>
    <property type="molecule type" value="Genomic_DNA"/>
</dbReference>